<name>A0ABU1L998_9FLAO</name>
<keyword evidence="2" id="KW-1185">Reference proteome</keyword>
<comment type="caution">
    <text evidence="1">The sequence shown here is derived from an EMBL/GenBank/DDBJ whole genome shotgun (WGS) entry which is preliminary data.</text>
</comment>
<proteinExistence type="predicted"/>
<accession>A0ABU1L998</accession>
<dbReference type="EMBL" id="JAVDQS010000001">
    <property type="protein sequence ID" value="MDR6403281.1"/>
    <property type="molecule type" value="Genomic_DNA"/>
</dbReference>
<reference evidence="1 2" key="1">
    <citation type="submission" date="2023-07" db="EMBL/GenBank/DDBJ databases">
        <title>Sorghum-associated microbial communities from plants grown in Nebraska, USA.</title>
        <authorList>
            <person name="Schachtman D."/>
        </authorList>
    </citation>
    <scope>NUCLEOTIDE SEQUENCE [LARGE SCALE GENOMIC DNA]</scope>
    <source>
        <strain evidence="1 2">DS1709</strain>
    </source>
</reference>
<evidence type="ECO:0000313" key="1">
    <source>
        <dbReference type="EMBL" id="MDR6403281.1"/>
    </source>
</evidence>
<sequence length="84" mass="9597">MEYQLTNVYENFLNAIQCAEINFITPELVEAINKSNDVAILSELSTNVISTVKSKDKRLEISHLMFTPPVEINKIPVIWFKGQN</sequence>
<organism evidence="1 2">
    <name type="scientific">Chryseobacterium geocarposphaerae</name>
    <dbReference type="NCBI Taxonomy" id="1416776"/>
    <lineage>
        <taxon>Bacteria</taxon>
        <taxon>Pseudomonadati</taxon>
        <taxon>Bacteroidota</taxon>
        <taxon>Flavobacteriia</taxon>
        <taxon>Flavobacteriales</taxon>
        <taxon>Weeksellaceae</taxon>
        <taxon>Chryseobacterium group</taxon>
        <taxon>Chryseobacterium</taxon>
    </lineage>
</organism>
<protein>
    <submittedName>
        <fullName evidence="1">Uncharacterized protein</fullName>
    </submittedName>
</protein>
<evidence type="ECO:0000313" key="2">
    <source>
        <dbReference type="Proteomes" id="UP001184853"/>
    </source>
</evidence>
<dbReference type="RefSeq" id="WP_115980921.1">
    <property type="nucleotide sequence ID" value="NZ_JAVDQS010000001.1"/>
</dbReference>
<gene>
    <name evidence="1" type="ORF">J2781_000185</name>
</gene>
<dbReference type="Proteomes" id="UP001184853">
    <property type="component" value="Unassembled WGS sequence"/>
</dbReference>